<accession>A0ABS2QQ96</accession>
<keyword evidence="2" id="KW-1185">Reference proteome</keyword>
<comment type="caution">
    <text evidence="1">The sequence shown here is derived from an EMBL/GenBank/DDBJ whole genome shotgun (WGS) entry which is preliminary data.</text>
</comment>
<protein>
    <submittedName>
        <fullName evidence="1">Uncharacterized protein</fullName>
    </submittedName>
</protein>
<sequence length="41" mass="4745">MNDSVYGPTPQIEMNVYSYVQITIQPSYLYKHSNIETPLPI</sequence>
<reference evidence="1 2" key="1">
    <citation type="submission" date="2021-01" db="EMBL/GenBank/DDBJ databases">
        <title>Genomic Encyclopedia of Type Strains, Phase IV (KMG-IV): sequencing the most valuable type-strain genomes for metagenomic binning, comparative biology and taxonomic classification.</title>
        <authorList>
            <person name="Goeker M."/>
        </authorList>
    </citation>
    <scope>NUCLEOTIDE SEQUENCE [LARGE SCALE GENOMIC DNA]</scope>
    <source>
        <strain evidence="1 2">DSM 104297</strain>
    </source>
</reference>
<evidence type="ECO:0000313" key="2">
    <source>
        <dbReference type="Proteomes" id="UP000809829"/>
    </source>
</evidence>
<proteinExistence type="predicted"/>
<dbReference type="Proteomes" id="UP000809829">
    <property type="component" value="Unassembled WGS sequence"/>
</dbReference>
<evidence type="ECO:0000313" key="1">
    <source>
        <dbReference type="EMBL" id="MBM7701388.1"/>
    </source>
</evidence>
<dbReference type="EMBL" id="JAFBFC010000001">
    <property type="protein sequence ID" value="MBM7701388.1"/>
    <property type="molecule type" value="Genomic_DNA"/>
</dbReference>
<name>A0ABS2QQ96_9BACI</name>
<gene>
    <name evidence="1" type="ORF">JOC83_000214</name>
</gene>
<organism evidence="1 2">
    <name type="scientific">Priestia iocasae</name>
    <dbReference type="NCBI Taxonomy" id="2291674"/>
    <lineage>
        <taxon>Bacteria</taxon>
        <taxon>Bacillati</taxon>
        <taxon>Bacillota</taxon>
        <taxon>Bacilli</taxon>
        <taxon>Bacillales</taxon>
        <taxon>Bacillaceae</taxon>
        <taxon>Priestia</taxon>
    </lineage>
</organism>